<proteinExistence type="predicted"/>
<evidence type="ECO:0000313" key="7">
    <source>
        <dbReference type="EMBL" id="KAL3793316.1"/>
    </source>
</evidence>
<evidence type="ECO:0000259" key="6">
    <source>
        <dbReference type="PROSITE" id="PS50238"/>
    </source>
</evidence>
<dbReference type="InterPro" id="IPR048869">
    <property type="entry name" value="OCRL-1_2_ASH"/>
</dbReference>
<dbReference type="InterPro" id="IPR036691">
    <property type="entry name" value="Endo/exonu/phosph_ase_sf"/>
</dbReference>
<dbReference type="SUPFAM" id="SSF56219">
    <property type="entry name" value="DNase I-like"/>
    <property type="match status" value="1"/>
</dbReference>
<sequence>MTMNDQQGNWAVPPGTTANQGVPYQQTNYGTPTNNNPRVFSRNDSSASNLSYGTNSNNAAPSMGIQAQQPRVSVRSSNSGNVGIIVANRAGDEETEDGRIRNREAAAKIRDAWIYKQIRARQDEFTQYKQGRIFVGTWNVNAKGKDESLSSWLCADWHQHGPPDIVVVGFQEMVDLNAVNVAVENKSQQRSQFWVDRIKSTLNSRENTMGDPTRMYTELAVKYLVGLLICVFVKAPHKPRVKHVHTSSVGVGVMGVMGNKGGASIRLQFYDSTLCFVCTHLAAHRENVAGRNADFANVFNKTSFEIGDEAVKEVIKLGSLNQWAAGTNSVGVSDHDIVFWFGDLNYRVDESIPTERVLELSEKNLLEELIENDQLNIERANGRVFQDFEEGPLTFRPTYKYQPGTDLYEQRPDKKLRAPAWCDRILWLAQEPGHVAQLNYLRSELNISDHKPVMSTFLVTIKDVILSRREEVYKEVMKLLNEFENASLPMVSLDRVKLDFGEVRYDQRVTLPITITNTGQVVAQFRLVPKLDENTLCKQWMTVTPTYGMLIPGEQTEIEFTIGIDNLTSNALNTNKEVLEDVLILRLENGRDYYISVSGSYARSCFGMSVEELVLYSDPIRNVPLDPILRAEKYDFNAKAAMCVPKELWRIVDAIYERGLDERDLFSTPGSPDEVYQIRECLDTGASFENFSVHSMTEVLISFLSNLSTPIVSASLFPTLDIDAQNIQAFARKFLEDMPPIQYNVFIYIVSFFREVLLHRQRNKLSPAKIARICCSCLVSSSQGSPDESKGNMQQLMLHFLETNSI</sequence>
<keyword evidence="4" id="KW-0968">Cytoplasmic vesicle</keyword>
<dbReference type="SUPFAM" id="SSF48350">
    <property type="entry name" value="GTPase activation domain, GAP"/>
    <property type="match status" value="1"/>
</dbReference>
<organism evidence="7 8">
    <name type="scientific">Cyclotella cryptica</name>
    <dbReference type="NCBI Taxonomy" id="29204"/>
    <lineage>
        <taxon>Eukaryota</taxon>
        <taxon>Sar</taxon>
        <taxon>Stramenopiles</taxon>
        <taxon>Ochrophyta</taxon>
        <taxon>Bacillariophyta</taxon>
        <taxon>Coscinodiscophyceae</taxon>
        <taxon>Thalassiosirophycidae</taxon>
        <taxon>Stephanodiscales</taxon>
        <taxon>Stephanodiscaceae</taxon>
        <taxon>Cyclotella</taxon>
    </lineage>
</organism>
<evidence type="ECO:0000256" key="2">
    <source>
        <dbReference type="ARBA" id="ARBA00004580"/>
    </source>
</evidence>
<evidence type="ECO:0000256" key="1">
    <source>
        <dbReference type="ARBA" id="ARBA00004146"/>
    </source>
</evidence>
<dbReference type="InterPro" id="IPR000198">
    <property type="entry name" value="RhoGAP_dom"/>
</dbReference>
<evidence type="ECO:0000256" key="3">
    <source>
        <dbReference type="ARBA" id="ARBA00022753"/>
    </source>
</evidence>
<dbReference type="FunFam" id="2.60.40.10:FF:000132">
    <property type="entry name" value="Inositol polyphosphate 5-phosphatase OCRL-1 isoform b"/>
    <property type="match status" value="1"/>
</dbReference>
<dbReference type="SMART" id="SM00324">
    <property type="entry name" value="RhoGAP"/>
    <property type="match status" value="1"/>
</dbReference>
<keyword evidence="3" id="KW-0967">Endosome</keyword>
<feature type="compositionally biased region" description="Polar residues" evidence="5">
    <location>
        <begin position="16"/>
        <end position="70"/>
    </location>
</feature>
<comment type="caution">
    <text evidence="7">The sequence shown here is derived from an EMBL/GenBank/DDBJ whole genome shotgun (WGS) entry which is preliminary data.</text>
</comment>
<dbReference type="Gene3D" id="3.60.10.10">
    <property type="entry name" value="Endonuclease/exonuclease/phosphatase"/>
    <property type="match status" value="1"/>
</dbReference>
<dbReference type="Pfam" id="PF21310">
    <property type="entry name" value="OCRL-like_ASH"/>
    <property type="match status" value="1"/>
</dbReference>
<dbReference type="Gene3D" id="2.60.40.10">
    <property type="entry name" value="Immunoglobulins"/>
    <property type="match status" value="1"/>
</dbReference>
<dbReference type="PANTHER" id="PTHR11200:SF300">
    <property type="entry name" value="TYPE II INOSITOL 1,4,5-TRISPHOSPHATE 5-PHOSPHATASE"/>
    <property type="match status" value="1"/>
</dbReference>
<dbReference type="SMART" id="SM00128">
    <property type="entry name" value="IPPc"/>
    <property type="match status" value="1"/>
</dbReference>
<dbReference type="EMBL" id="JABMIG020000092">
    <property type="protein sequence ID" value="KAL3793316.1"/>
    <property type="molecule type" value="Genomic_DNA"/>
</dbReference>
<dbReference type="AlphaFoldDB" id="A0ABD3Q030"/>
<evidence type="ECO:0000313" key="8">
    <source>
        <dbReference type="Proteomes" id="UP001516023"/>
    </source>
</evidence>
<dbReference type="Proteomes" id="UP001516023">
    <property type="component" value="Unassembled WGS sequence"/>
</dbReference>
<name>A0ABD3Q030_9STRA</name>
<dbReference type="Gene3D" id="1.10.555.10">
    <property type="entry name" value="Rho GTPase activation protein"/>
    <property type="match status" value="1"/>
</dbReference>
<dbReference type="GO" id="GO:0031901">
    <property type="term" value="C:early endosome membrane"/>
    <property type="evidence" value="ECO:0007669"/>
    <property type="project" value="UniProtKB-SubCell"/>
</dbReference>
<dbReference type="PANTHER" id="PTHR11200">
    <property type="entry name" value="INOSITOL 5-PHOSPHATASE"/>
    <property type="match status" value="1"/>
</dbReference>
<accession>A0ABD3Q030</accession>
<dbReference type="Pfam" id="PF00620">
    <property type="entry name" value="RhoGAP"/>
    <property type="match status" value="1"/>
</dbReference>
<keyword evidence="8" id="KW-1185">Reference proteome</keyword>
<feature type="region of interest" description="Disordered" evidence="5">
    <location>
        <begin position="1"/>
        <end position="77"/>
    </location>
</feature>
<dbReference type="InterPro" id="IPR013783">
    <property type="entry name" value="Ig-like_fold"/>
</dbReference>
<comment type="subcellular location">
    <subcellularLocation>
        <location evidence="2">Cytoplasmic vesicle</location>
        <location evidence="2">Phagosome membrane</location>
    </subcellularLocation>
    <subcellularLocation>
        <location evidence="1">Early endosome membrane</location>
    </subcellularLocation>
</comment>
<protein>
    <recommendedName>
        <fullName evidence="6">Rho-GAP domain-containing protein</fullName>
    </recommendedName>
</protein>
<dbReference type="Pfam" id="PF22669">
    <property type="entry name" value="Exo_endo_phos2"/>
    <property type="match status" value="1"/>
</dbReference>
<evidence type="ECO:0000256" key="4">
    <source>
        <dbReference type="ARBA" id="ARBA00023329"/>
    </source>
</evidence>
<gene>
    <name evidence="7" type="ORF">HJC23_003826</name>
</gene>
<feature type="domain" description="Rho-GAP" evidence="6">
    <location>
        <begin position="623"/>
        <end position="806"/>
    </location>
</feature>
<evidence type="ECO:0000256" key="5">
    <source>
        <dbReference type="SAM" id="MobiDB-lite"/>
    </source>
</evidence>
<reference evidence="7 8" key="1">
    <citation type="journal article" date="2020" name="G3 (Bethesda)">
        <title>Improved Reference Genome for Cyclotella cryptica CCMP332, a Model for Cell Wall Morphogenesis, Salinity Adaptation, and Lipid Production in Diatoms (Bacillariophyta).</title>
        <authorList>
            <person name="Roberts W.R."/>
            <person name="Downey K.M."/>
            <person name="Ruck E.C."/>
            <person name="Traller J.C."/>
            <person name="Alverson A.J."/>
        </authorList>
    </citation>
    <scope>NUCLEOTIDE SEQUENCE [LARGE SCALE GENOMIC DNA]</scope>
    <source>
        <strain evidence="7 8">CCMP332</strain>
    </source>
</reference>
<dbReference type="GO" id="GO:0030670">
    <property type="term" value="C:phagocytic vesicle membrane"/>
    <property type="evidence" value="ECO:0007669"/>
    <property type="project" value="UniProtKB-SubCell"/>
</dbReference>
<dbReference type="PROSITE" id="PS50238">
    <property type="entry name" value="RHOGAP"/>
    <property type="match status" value="1"/>
</dbReference>
<dbReference type="InterPro" id="IPR046985">
    <property type="entry name" value="IP5"/>
</dbReference>
<dbReference type="InterPro" id="IPR008936">
    <property type="entry name" value="Rho_GTPase_activation_prot"/>
</dbReference>
<dbReference type="InterPro" id="IPR000300">
    <property type="entry name" value="IPPc"/>
</dbReference>